<dbReference type="InterPro" id="IPR013149">
    <property type="entry name" value="ADH-like_C"/>
</dbReference>
<gene>
    <name evidence="5" type="ORF">POL67_44505</name>
</gene>
<dbReference type="Pfam" id="PF08240">
    <property type="entry name" value="ADH_N"/>
    <property type="match status" value="1"/>
</dbReference>
<feature type="domain" description="Alcohol dehydrogenase-like C-terminal" evidence="3">
    <location>
        <begin position="211"/>
        <end position="345"/>
    </location>
</feature>
<dbReference type="Proteomes" id="UP001221411">
    <property type="component" value="Unassembled WGS sequence"/>
</dbReference>
<dbReference type="PANTHER" id="PTHR43401:SF2">
    <property type="entry name" value="L-THREONINE 3-DEHYDROGENASE"/>
    <property type="match status" value="1"/>
</dbReference>
<feature type="domain" description="Alcohol dehydrogenase-like N-terminal" evidence="4">
    <location>
        <begin position="51"/>
        <end position="169"/>
    </location>
</feature>
<evidence type="ECO:0000259" key="4">
    <source>
        <dbReference type="Pfam" id="PF08240"/>
    </source>
</evidence>
<feature type="region of interest" description="Disordered" evidence="2">
    <location>
        <begin position="23"/>
        <end position="44"/>
    </location>
</feature>
<name>A0ABT5F2Z9_9BACT</name>
<dbReference type="InterPro" id="IPR036291">
    <property type="entry name" value="NAD(P)-bd_dom_sf"/>
</dbReference>
<evidence type="ECO:0000259" key="3">
    <source>
        <dbReference type="Pfam" id="PF00107"/>
    </source>
</evidence>
<keyword evidence="6" id="KW-1185">Reference proteome</keyword>
<feature type="compositionally biased region" description="Basic and acidic residues" evidence="2">
    <location>
        <begin position="32"/>
        <end position="44"/>
    </location>
</feature>
<dbReference type="Gene3D" id="3.90.180.10">
    <property type="entry name" value="Medium-chain alcohol dehydrogenases, catalytic domain"/>
    <property type="match status" value="1"/>
</dbReference>
<organism evidence="5 6">
    <name type="scientific">Polyangium mundeleinium</name>
    <dbReference type="NCBI Taxonomy" id="2995306"/>
    <lineage>
        <taxon>Bacteria</taxon>
        <taxon>Pseudomonadati</taxon>
        <taxon>Myxococcota</taxon>
        <taxon>Polyangia</taxon>
        <taxon>Polyangiales</taxon>
        <taxon>Polyangiaceae</taxon>
        <taxon>Polyangium</taxon>
    </lineage>
</organism>
<dbReference type="SUPFAM" id="SSF51735">
    <property type="entry name" value="NAD(P)-binding Rossmann-fold domains"/>
    <property type="match status" value="1"/>
</dbReference>
<dbReference type="InterPro" id="IPR050129">
    <property type="entry name" value="Zn_alcohol_dh"/>
</dbReference>
<dbReference type="Pfam" id="PF00107">
    <property type="entry name" value="ADH_zinc_N"/>
    <property type="match status" value="1"/>
</dbReference>
<keyword evidence="1" id="KW-0560">Oxidoreductase</keyword>
<evidence type="ECO:0000256" key="2">
    <source>
        <dbReference type="SAM" id="MobiDB-lite"/>
    </source>
</evidence>
<evidence type="ECO:0000313" key="6">
    <source>
        <dbReference type="Proteomes" id="UP001221411"/>
    </source>
</evidence>
<dbReference type="RefSeq" id="WP_271927424.1">
    <property type="nucleotide sequence ID" value="NZ_JAQNDO010000001.1"/>
</dbReference>
<protein>
    <submittedName>
        <fullName evidence="5">Zinc-binding dehydrogenase</fullName>
    </submittedName>
</protein>
<dbReference type="EMBL" id="JAQNDO010000001">
    <property type="protein sequence ID" value="MDC0748472.1"/>
    <property type="molecule type" value="Genomic_DNA"/>
</dbReference>
<dbReference type="Gene3D" id="3.40.50.720">
    <property type="entry name" value="NAD(P)-binding Rossmann-like Domain"/>
    <property type="match status" value="1"/>
</dbReference>
<dbReference type="SUPFAM" id="SSF50129">
    <property type="entry name" value="GroES-like"/>
    <property type="match status" value="1"/>
</dbReference>
<accession>A0ABT5F2Z9</accession>
<dbReference type="InterPro" id="IPR011032">
    <property type="entry name" value="GroES-like_sf"/>
</dbReference>
<dbReference type="InterPro" id="IPR013154">
    <property type="entry name" value="ADH-like_N"/>
</dbReference>
<sequence length="399" mass="44576">MSFEEAHNVSDAMQALTYDRETDPWENSTGLRKTEVERPRIDETSDYHDRSQVLIKPIMTGFCGSDRGIWFRSAFKDMIFKSLERDKKSSRVIGHELLGRVVEIGTDARRQYGLEVGDVVTTESHIPCGVCYQCRIGDTHVCADDKIIGISEDGCFAELVKLPAKNLWRTDITKIRPEVAAIQEPFGNAVHACTKVNLRGKRVAIVGCGTIGLFAVAVARAMGANYIIGVEPMESHAEMARRLGADVVLRPQLQNGSKDKPHKSDPELTERIRKLTDGVGVDVALEMSGVNSSVNNAIHAVRRGGDVILFGLKSGDAVIENFDRLIVDGISLHSVIGRRIFETWHITRHLLESRDPNIHDLIWEVILKRGEGTMFDFRDYDAGDFQKAITTYPKVVIRY</sequence>
<proteinExistence type="predicted"/>
<dbReference type="PANTHER" id="PTHR43401">
    <property type="entry name" value="L-THREONINE 3-DEHYDROGENASE"/>
    <property type="match status" value="1"/>
</dbReference>
<evidence type="ECO:0000256" key="1">
    <source>
        <dbReference type="ARBA" id="ARBA00023002"/>
    </source>
</evidence>
<comment type="caution">
    <text evidence="5">The sequence shown here is derived from an EMBL/GenBank/DDBJ whole genome shotgun (WGS) entry which is preliminary data.</text>
</comment>
<evidence type="ECO:0000313" key="5">
    <source>
        <dbReference type="EMBL" id="MDC0748472.1"/>
    </source>
</evidence>
<reference evidence="5 6" key="1">
    <citation type="submission" date="2022-11" db="EMBL/GenBank/DDBJ databases">
        <title>Minimal conservation of predation-associated metabolite biosynthetic gene clusters underscores biosynthetic potential of Myxococcota including descriptions for ten novel species: Archangium lansinium sp. nov., Myxococcus landrumus sp. nov., Nannocystis bai.</title>
        <authorList>
            <person name="Ahearne A."/>
            <person name="Stevens C."/>
            <person name="Dowd S."/>
        </authorList>
    </citation>
    <scope>NUCLEOTIDE SEQUENCE [LARGE SCALE GENOMIC DNA]</scope>
    <source>
        <strain evidence="5 6">RJM3</strain>
    </source>
</reference>